<reference evidence="1" key="1">
    <citation type="journal article" date="2021" name="Proc. Natl. Acad. Sci. U.S.A.">
        <title>A Catalog of Tens of Thousands of Viruses from Human Metagenomes Reveals Hidden Associations with Chronic Diseases.</title>
        <authorList>
            <person name="Tisza M.J."/>
            <person name="Buck C.B."/>
        </authorList>
    </citation>
    <scope>NUCLEOTIDE SEQUENCE</scope>
    <source>
        <strain evidence="1">CtMne5</strain>
    </source>
</reference>
<sequence length="57" mass="6433">MYKCCASQDGICRNTWLYGTECDGYKEKCKLRGSYKSISNAAKAYQHAIRKAFGAED</sequence>
<organism evidence="1">
    <name type="scientific">Myoviridae sp. ctMne5</name>
    <dbReference type="NCBI Taxonomy" id="2825089"/>
    <lineage>
        <taxon>Viruses</taxon>
        <taxon>Duplodnaviria</taxon>
        <taxon>Heunggongvirae</taxon>
        <taxon>Uroviricota</taxon>
        <taxon>Caudoviricetes</taxon>
    </lineage>
</organism>
<dbReference type="EMBL" id="BK015967">
    <property type="protein sequence ID" value="DAF87758.1"/>
    <property type="molecule type" value="Genomic_DNA"/>
</dbReference>
<protein>
    <submittedName>
        <fullName evidence="1">Uncharacterized protein</fullName>
    </submittedName>
</protein>
<proteinExistence type="predicted"/>
<accession>A0A8S5TZY3</accession>
<name>A0A8S5TZY3_9CAUD</name>
<evidence type="ECO:0000313" key="1">
    <source>
        <dbReference type="EMBL" id="DAF87758.1"/>
    </source>
</evidence>